<dbReference type="AlphaFoldDB" id="A0A6I3SGX7"/>
<sequence>MDRWLGWPIDRVLIFFTSVAFVLVAVQVTLYHYRQNFRHWAMWGPVLGLPLAAAIGIALTVWDSVLLRWLFLFALIGELASGLMGFYYHSRGISQRVGGWEVHNIMVGPPPILPVVVSALSLLGLLALYL</sequence>
<protein>
    <submittedName>
        <fullName evidence="2">Uncharacterized protein</fullName>
    </submittedName>
</protein>
<keyword evidence="1" id="KW-0812">Transmembrane</keyword>
<dbReference type="Proteomes" id="UP000430670">
    <property type="component" value="Unassembled WGS sequence"/>
</dbReference>
<dbReference type="RefSeq" id="WP_155475177.1">
    <property type="nucleotide sequence ID" value="NZ_WNKU01000002.1"/>
</dbReference>
<keyword evidence="1" id="KW-0472">Membrane</keyword>
<evidence type="ECO:0000313" key="2">
    <source>
        <dbReference type="EMBL" id="MTV48093.1"/>
    </source>
</evidence>
<keyword evidence="3" id="KW-1185">Reference proteome</keyword>
<organism evidence="2 3">
    <name type="scientific">Heliobacterium mobile</name>
    <name type="common">Heliobacillus mobilis</name>
    <dbReference type="NCBI Taxonomy" id="28064"/>
    <lineage>
        <taxon>Bacteria</taxon>
        <taxon>Bacillati</taxon>
        <taxon>Bacillota</taxon>
        <taxon>Clostridia</taxon>
        <taxon>Eubacteriales</taxon>
        <taxon>Heliobacteriaceae</taxon>
        <taxon>Heliobacterium</taxon>
    </lineage>
</organism>
<feature type="transmembrane region" description="Helical" evidence="1">
    <location>
        <begin position="69"/>
        <end position="88"/>
    </location>
</feature>
<proteinExistence type="predicted"/>
<reference evidence="2 3" key="1">
    <citation type="submission" date="2019-11" db="EMBL/GenBank/DDBJ databases">
        <title>Whole-genome sequence of a the green, strictly anaerobic photosynthetic bacterium Heliobacillus mobilis DSM 6151.</title>
        <authorList>
            <person name="Kyndt J.A."/>
            <person name="Meyer T.E."/>
        </authorList>
    </citation>
    <scope>NUCLEOTIDE SEQUENCE [LARGE SCALE GENOMIC DNA]</scope>
    <source>
        <strain evidence="2 3">DSM 6151</strain>
    </source>
</reference>
<feature type="transmembrane region" description="Helical" evidence="1">
    <location>
        <begin position="108"/>
        <end position="129"/>
    </location>
</feature>
<keyword evidence="1" id="KW-1133">Transmembrane helix</keyword>
<evidence type="ECO:0000256" key="1">
    <source>
        <dbReference type="SAM" id="Phobius"/>
    </source>
</evidence>
<evidence type="ECO:0000313" key="3">
    <source>
        <dbReference type="Proteomes" id="UP000430670"/>
    </source>
</evidence>
<feature type="transmembrane region" description="Helical" evidence="1">
    <location>
        <begin position="12"/>
        <end position="34"/>
    </location>
</feature>
<name>A0A6I3SGX7_HELMO</name>
<comment type="caution">
    <text evidence="2">The sequence shown here is derived from an EMBL/GenBank/DDBJ whole genome shotgun (WGS) entry which is preliminary data.</text>
</comment>
<feature type="transmembrane region" description="Helical" evidence="1">
    <location>
        <begin position="40"/>
        <end position="62"/>
    </location>
</feature>
<accession>A0A6I3SGX7</accession>
<gene>
    <name evidence="2" type="ORF">GJ688_03740</name>
</gene>
<dbReference type="EMBL" id="WNKU01000002">
    <property type="protein sequence ID" value="MTV48093.1"/>
    <property type="molecule type" value="Genomic_DNA"/>
</dbReference>
<dbReference type="OrthoDB" id="109833at2"/>